<dbReference type="InParanoid" id="K7N5P2"/>
<dbReference type="Proteomes" id="UP000000589">
    <property type="component" value="Chromosome 5"/>
</dbReference>
<evidence type="ECO:0000313" key="4">
    <source>
        <dbReference type="Ensembl" id="ENSMUSP00000036997.10"/>
    </source>
</evidence>
<keyword evidence="6" id="KW-1185">Reference proteome</keyword>
<proteinExistence type="predicted"/>
<dbReference type="VEuPathDB" id="HostDB:ENSMUSG00000041505"/>
<sequence length="326" mass="36798">MFSCFQGSRGSGHKKAKSGFLVRFWRRLIRPLTHFRHASHSEPKVCSQNEQEPDSLPKRPQFNYDSQEYVVQMIHYFPAAIQKRDHICITIFLGVYRTYASTWEVLDLLMRTYASFRPDCIKDQQTKRAIFRFLFGWFKKYPQDFYESPDLAVVRQFIDYVKHNVPSSDVDRARELLSVLEDQEAIELQIEQACLLLLLNFATAPEPSEQDASGRQETLAPRPASETEPQGDKQPREDPELVKGAVLDPSEPKATIELPPSLHQAVPTSDGTLSPVDVTADEATGVAADEAADVAADVSPARQLFVSYTVQLGTPDFVIPLPEVDI</sequence>
<dbReference type="PROSITE" id="PS50212">
    <property type="entry name" value="RASGEF_NTER"/>
    <property type="match status" value="1"/>
</dbReference>
<reference evidence="4 6" key="2">
    <citation type="journal article" date="2011" name="PLoS Biol.">
        <title>Modernizing reference genome assemblies.</title>
        <authorList>
            <person name="Church D.M."/>
            <person name="Schneider V.A."/>
            <person name="Graves T."/>
            <person name="Auger K."/>
            <person name="Cunningham F."/>
            <person name="Bouk N."/>
            <person name="Chen H.C."/>
            <person name="Agarwala R."/>
            <person name="McLaren W.M."/>
            <person name="Ritchie G.R."/>
            <person name="Albracht D."/>
            <person name="Kremitzki M."/>
            <person name="Rock S."/>
            <person name="Kotkiewicz H."/>
            <person name="Kremitzki C."/>
            <person name="Wollam A."/>
            <person name="Trani L."/>
            <person name="Fulton L."/>
            <person name="Fulton R."/>
            <person name="Matthews L."/>
            <person name="Whitehead S."/>
            <person name="Chow W."/>
            <person name="Torrance J."/>
            <person name="Dunn M."/>
            <person name="Harden G."/>
            <person name="Threadgold G."/>
            <person name="Wood J."/>
            <person name="Collins J."/>
            <person name="Heath P."/>
            <person name="Griffiths G."/>
            <person name="Pelan S."/>
            <person name="Grafham D."/>
            <person name="Eichler E.E."/>
            <person name="Weinstock G."/>
            <person name="Mardis E.R."/>
            <person name="Wilson R.K."/>
            <person name="Howe K."/>
            <person name="Flicek P."/>
            <person name="Hubbard T."/>
        </authorList>
    </citation>
    <scope>NUCLEOTIDE SEQUENCE [LARGE SCALE GENOMIC DNA]</scope>
    <source>
        <strain evidence="4 6">C57BL/6J</strain>
    </source>
</reference>
<dbReference type="MGI" id="MGI:3781580">
    <property type="gene designation" value="Gm3402"/>
</dbReference>
<dbReference type="InterPro" id="IPR000651">
    <property type="entry name" value="Ras-like_Gua-exchang_fac_N"/>
</dbReference>
<dbReference type="SUPFAM" id="SSF48366">
    <property type="entry name" value="Ras GEF"/>
    <property type="match status" value="1"/>
</dbReference>
<evidence type="ECO:0000256" key="1">
    <source>
        <dbReference type="PROSITE-ProRule" id="PRU00135"/>
    </source>
</evidence>
<dbReference type="Gene3D" id="1.20.870.10">
    <property type="entry name" value="Son of sevenless (SoS) protein Chain: S domain 1"/>
    <property type="match status" value="1"/>
</dbReference>
<dbReference type="PANTHER" id="PTHR46793">
    <property type="entry name" value="1700018F24RIK PROTEIN-RELATED-RELATED"/>
    <property type="match status" value="1"/>
</dbReference>
<feature type="domain" description="N-terminal Ras-GEF" evidence="3">
    <location>
        <begin position="58"/>
        <end position="181"/>
    </location>
</feature>
<accession>K7N5P2</accession>
<dbReference type="GeneTree" id="ENSGT00940000155423"/>
<dbReference type="PANTHER" id="PTHR46793:SF1">
    <property type="entry name" value="1700018F24RIK PROTEIN-RELATED"/>
    <property type="match status" value="1"/>
</dbReference>
<dbReference type="AlphaFoldDB" id="K7N5P2"/>
<dbReference type="eggNOG" id="KOG3629">
    <property type="taxonomic scope" value="Eukaryota"/>
</dbReference>
<feature type="region of interest" description="Disordered" evidence="2">
    <location>
        <begin position="206"/>
        <end position="238"/>
    </location>
</feature>
<reference evidence="4 6" key="1">
    <citation type="journal article" date="2009" name="PLoS Biol.">
        <title>Lineage-specific biology revealed by a finished genome assembly of the mouse.</title>
        <authorList>
            <consortium name="Mouse Genome Sequencing Consortium"/>
            <person name="Church D.M."/>
            <person name="Goodstadt L."/>
            <person name="Hillier L.W."/>
            <person name="Zody M.C."/>
            <person name="Goldstein S."/>
            <person name="She X."/>
            <person name="Bult C.J."/>
            <person name="Agarwala R."/>
            <person name="Cherry J.L."/>
            <person name="DiCuccio M."/>
            <person name="Hlavina W."/>
            <person name="Kapustin Y."/>
            <person name="Meric P."/>
            <person name="Maglott D."/>
            <person name="Birtle Z."/>
            <person name="Marques A.C."/>
            <person name="Graves T."/>
            <person name="Zhou S."/>
            <person name="Teague B."/>
            <person name="Potamousis K."/>
            <person name="Churas C."/>
            <person name="Place M."/>
            <person name="Herschleb J."/>
            <person name="Runnheim R."/>
            <person name="Forrest D."/>
            <person name="Amos-Landgraf J."/>
            <person name="Schwartz D.C."/>
            <person name="Cheng Z."/>
            <person name="Lindblad-Toh K."/>
            <person name="Eichler E.E."/>
            <person name="Ponting C.P."/>
        </authorList>
    </citation>
    <scope>NUCLEOTIDE SEQUENCE [LARGE SCALE GENOMIC DNA]</scope>
    <source>
        <strain evidence="4 6">C57BL/6J</strain>
    </source>
</reference>
<evidence type="ECO:0000256" key="2">
    <source>
        <dbReference type="SAM" id="MobiDB-lite"/>
    </source>
</evidence>
<dbReference type="FunCoup" id="K7N5P2">
    <property type="interactions" value="1"/>
</dbReference>
<reference evidence="4" key="4">
    <citation type="submission" date="2025-09" db="UniProtKB">
        <authorList>
            <consortium name="Ensembl"/>
        </authorList>
    </citation>
    <scope>IDENTIFICATION</scope>
    <source>
        <strain evidence="4">C57BL/6J</strain>
    </source>
</reference>
<dbReference type="RNAct" id="K7N5P2">
    <property type="molecule type" value="protein"/>
</dbReference>
<dbReference type="Ensembl" id="ENSMUST00000036715.16">
    <property type="protein sequence ID" value="ENSMUSP00000036997.10"/>
    <property type="gene ID" value="ENSMUSG00000041505.16"/>
</dbReference>
<dbReference type="PhylomeDB" id="K7N5P2"/>
<organism evidence="4 6">
    <name type="scientific">Mus musculus</name>
    <name type="common">Mouse</name>
    <dbReference type="NCBI Taxonomy" id="10090"/>
    <lineage>
        <taxon>Eukaryota</taxon>
        <taxon>Metazoa</taxon>
        <taxon>Chordata</taxon>
        <taxon>Craniata</taxon>
        <taxon>Vertebrata</taxon>
        <taxon>Euteleostomi</taxon>
        <taxon>Mammalia</taxon>
        <taxon>Eutheria</taxon>
        <taxon>Euarchontoglires</taxon>
        <taxon>Glires</taxon>
        <taxon>Rodentia</taxon>
        <taxon>Myomorpha</taxon>
        <taxon>Muroidea</taxon>
        <taxon>Muridae</taxon>
        <taxon>Murinae</taxon>
        <taxon>Mus</taxon>
        <taxon>Mus</taxon>
    </lineage>
</organism>
<dbReference type="CDD" id="cd06224">
    <property type="entry name" value="REM"/>
    <property type="match status" value="1"/>
</dbReference>
<dbReference type="AGR" id="MGI:3781580"/>
<reference evidence="4" key="3">
    <citation type="submission" date="2025-08" db="UniProtKB">
        <authorList>
            <consortium name="Ensembl"/>
        </authorList>
    </citation>
    <scope>IDENTIFICATION</scope>
    <source>
        <strain evidence="4">C57BL/6J</strain>
    </source>
</reference>
<dbReference type="ExpressionAtlas" id="K7N5P2">
    <property type="expression patterns" value="baseline"/>
</dbReference>
<evidence type="ECO:0000313" key="5">
    <source>
        <dbReference type="MGI" id="MGI:3781580"/>
    </source>
</evidence>
<keyword evidence="1" id="KW-0344">Guanine-nucleotide releasing factor</keyword>
<dbReference type="InterPro" id="IPR023578">
    <property type="entry name" value="Ras_GEF_dom_sf"/>
</dbReference>
<evidence type="ECO:0000313" key="6">
    <source>
        <dbReference type="Proteomes" id="UP000000589"/>
    </source>
</evidence>
<evidence type="ECO:0000259" key="3">
    <source>
        <dbReference type="PROSITE" id="PS50212"/>
    </source>
</evidence>
<dbReference type="Pfam" id="PF00618">
    <property type="entry name" value="RasGEF_N"/>
    <property type="match status" value="1"/>
</dbReference>
<gene>
    <name evidence="4 5" type="primary">Gm3402</name>
</gene>
<name>K7N5P2_MOUSE</name>
<dbReference type="PaxDb" id="10090-ENSMUSP00000036997"/>
<dbReference type="SMART" id="SM00229">
    <property type="entry name" value="RasGEFN"/>
    <property type="match status" value="1"/>
</dbReference>
<dbReference type="GO" id="GO:0005085">
    <property type="term" value="F:guanyl-nucleotide exchange factor activity"/>
    <property type="evidence" value="ECO:0007669"/>
    <property type="project" value="UniProtKB-KW"/>
</dbReference>
<dbReference type="Bgee" id="ENSMUSG00000041505">
    <property type="expression patterns" value="Expressed in spermatid and 3 other cell types or tissues"/>
</dbReference>
<protein>
    <submittedName>
        <fullName evidence="4">Predicted gene 3402</fullName>
    </submittedName>
</protein>